<feature type="region of interest" description="Disordered" evidence="1">
    <location>
        <begin position="93"/>
        <end position="112"/>
    </location>
</feature>
<dbReference type="Proteomes" id="UP000024635">
    <property type="component" value="Unassembled WGS sequence"/>
</dbReference>
<comment type="caution">
    <text evidence="2">The sequence shown here is derived from an EMBL/GenBank/DDBJ whole genome shotgun (WGS) entry which is preliminary data.</text>
</comment>
<evidence type="ECO:0000313" key="2">
    <source>
        <dbReference type="EMBL" id="EYB86497.1"/>
    </source>
</evidence>
<dbReference type="EMBL" id="JARK01001614">
    <property type="protein sequence ID" value="EYB86497.1"/>
    <property type="molecule type" value="Genomic_DNA"/>
</dbReference>
<keyword evidence="3" id="KW-1185">Reference proteome</keyword>
<reference evidence="3" key="1">
    <citation type="journal article" date="2015" name="Nat. Genet.">
        <title>The genome and transcriptome of the zoonotic hookworm Ancylostoma ceylanicum identify infection-specific gene families.</title>
        <authorList>
            <person name="Schwarz E.M."/>
            <person name="Hu Y."/>
            <person name="Antoshechkin I."/>
            <person name="Miller M.M."/>
            <person name="Sternberg P.W."/>
            <person name="Aroian R.V."/>
        </authorList>
    </citation>
    <scope>NUCLEOTIDE SEQUENCE</scope>
    <source>
        <strain evidence="3">HY135</strain>
    </source>
</reference>
<accession>A0A016S840</accession>
<protein>
    <submittedName>
        <fullName evidence="2">Uncharacterized protein</fullName>
    </submittedName>
</protein>
<evidence type="ECO:0000256" key="1">
    <source>
        <dbReference type="SAM" id="MobiDB-lite"/>
    </source>
</evidence>
<gene>
    <name evidence="2" type="primary">Acey_s0278.g1174</name>
    <name evidence="2" type="ORF">Y032_0278g1174</name>
</gene>
<sequence>MSDRLAWKSTGDESLTLFLRKEIAEQSIDEEMGAMILMEADDGKRIADLQQQVAELTQQLHQLTENQAPQVRKMLLSVNEQLAKIRKVQNWLRRGGSKGSPTKISGKSRESN</sequence>
<proteinExistence type="predicted"/>
<dbReference type="AlphaFoldDB" id="A0A016S840"/>
<name>A0A016S840_9BILA</name>
<organism evidence="2 3">
    <name type="scientific">Ancylostoma ceylanicum</name>
    <dbReference type="NCBI Taxonomy" id="53326"/>
    <lineage>
        <taxon>Eukaryota</taxon>
        <taxon>Metazoa</taxon>
        <taxon>Ecdysozoa</taxon>
        <taxon>Nematoda</taxon>
        <taxon>Chromadorea</taxon>
        <taxon>Rhabditida</taxon>
        <taxon>Rhabditina</taxon>
        <taxon>Rhabditomorpha</taxon>
        <taxon>Strongyloidea</taxon>
        <taxon>Ancylostomatidae</taxon>
        <taxon>Ancylostomatinae</taxon>
        <taxon>Ancylostoma</taxon>
    </lineage>
</organism>
<evidence type="ECO:0000313" key="3">
    <source>
        <dbReference type="Proteomes" id="UP000024635"/>
    </source>
</evidence>